<gene>
    <name evidence="2" type="ORF">CPATCC_003909</name>
</gene>
<organism evidence="2 3">
    <name type="scientific">Cryptosporidium parvum</name>
    <dbReference type="NCBI Taxonomy" id="5807"/>
    <lineage>
        <taxon>Eukaryota</taxon>
        <taxon>Sar</taxon>
        <taxon>Alveolata</taxon>
        <taxon>Apicomplexa</taxon>
        <taxon>Conoidasida</taxon>
        <taxon>Coccidia</taxon>
        <taxon>Eucoccidiorida</taxon>
        <taxon>Eimeriorina</taxon>
        <taxon>Cryptosporidiidae</taxon>
        <taxon>Cryptosporidium</taxon>
    </lineage>
</organism>
<evidence type="ECO:0000313" key="2">
    <source>
        <dbReference type="EMBL" id="QOY39855.1"/>
    </source>
</evidence>
<dbReference type="AlphaFoldDB" id="A0A7S7LD08"/>
<evidence type="ECO:0000256" key="1">
    <source>
        <dbReference type="SAM" id="MobiDB-lite"/>
    </source>
</evidence>
<protein>
    <submittedName>
        <fullName evidence="2">Uncharacterized protein</fullName>
    </submittedName>
</protein>
<name>A0A7S7LD08_CRYPV</name>
<sequence>MKFNSKNERTKELKCDEDVKIVMHSNELGVELPTLETTDSIDRQSNDSISSAQIISLTPKRCSKGKEMSNIEYMASFGKENRDLNHGDVTNNMFGSQSSSLVNSVERTTAPSSMMGSLSRYDSCYHSNLSPNTNFQTPSGRDPKRRNISNISSLGESFQNRENEKSNNSNFLGSRKDLVESNGLTNISGASNSTIQSNQINNSVLLSAVLQVIASIQKLKNGEQANAVSRGRMATNTANINNANTVMSNGAIINNNAATQILGSKLPGVHPTTAALALAYSLSVAASAKRTLSGTPVNSDDIIQGLNQIISEKNSSNSLAMNTENTDNLKITGELIQSIVSSLSSLISNSQGESANTIQKKDKDCLISPKRTNELSDISKVSKLGGIDSRTSGSSYNLKLPPMDFIINEKSLCNDFRKANNFQNVGNNNFNLNKSVLLDVTNNISNANNYKFQSYLEAESSLGMEPRIEDSFSQIEYVNQASQMNRLNHSKSMASNTENIQNEINNNSRLLRENNYNPLLSEISRCSEKKIILESSNNCIWNDLLYNQVFDHVDFETPFTRKHAYMRNELVFCNKPILEIDHGGDSFSMPSYIRIPSNNFPNSNNRNGYSNNNNINHSNIYNNSKPNFTHSSKYPPPNNFDFYNLHKYNPRIQSFCDDLLVNTNSRRNSQIFNSINYLMQIVGDGNMNNNNNSNNNGK</sequence>
<proteinExistence type="predicted"/>
<accession>A0A7S7LD08</accession>
<feature type="compositionally biased region" description="Polar residues" evidence="1">
    <location>
        <begin position="129"/>
        <end position="139"/>
    </location>
</feature>
<feature type="region of interest" description="Disordered" evidence="1">
    <location>
        <begin position="154"/>
        <end position="174"/>
    </location>
</feature>
<dbReference type="EMBL" id="CP044415">
    <property type="protein sequence ID" value="QOY39855.1"/>
    <property type="molecule type" value="Genomic_DNA"/>
</dbReference>
<evidence type="ECO:0000313" key="3">
    <source>
        <dbReference type="Proteomes" id="UP000593906"/>
    </source>
</evidence>
<reference evidence="2 3" key="1">
    <citation type="submission" date="2019-09" db="EMBL/GenBank/DDBJ databases">
        <title>Consistent, comparative and evidence-based genome assembly and annotation for Cryptosporidium parvum, C. hominis and C. tyzzeri.</title>
        <authorList>
            <person name="Baptista R.P."/>
            <person name="Li Y."/>
            <person name="Sateriale A."/>
            <person name="Ansell B."/>
            <person name="Jex A."/>
            <person name="Sanders M."/>
            <person name="Brooks K."/>
            <person name="Tracey A."/>
            <person name="Berriman M."/>
            <person name="Striepen B."/>
            <person name="Cotton J.A."/>
            <person name="Kissinger J.C."/>
        </authorList>
    </citation>
    <scope>NUCLEOTIDE SEQUENCE [LARGE SCALE GENOMIC DNA]</scope>
    <source>
        <strain evidence="2 3">IOWA-ATCC</strain>
    </source>
</reference>
<dbReference type="Proteomes" id="UP000593906">
    <property type="component" value="Chromosome 8"/>
</dbReference>
<feature type="region of interest" description="Disordered" evidence="1">
    <location>
        <begin position="129"/>
        <end position="148"/>
    </location>
</feature>
<dbReference type="VEuPathDB" id="CryptoDB:CPATCC_0001090"/>